<organism evidence="1 2">
    <name type="scientific">Parageobacillus thermoglucosidasius</name>
    <name type="common">Geobacillus thermoglucosidasius</name>
    <dbReference type="NCBI Taxonomy" id="1426"/>
    <lineage>
        <taxon>Bacteria</taxon>
        <taxon>Bacillati</taxon>
        <taxon>Bacillota</taxon>
        <taxon>Bacilli</taxon>
        <taxon>Bacillales</taxon>
        <taxon>Anoxybacillaceae</taxon>
        <taxon>Parageobacillus</taxon>
    </lineage>
</organism>
<sequence length="63" mass="7018">MHDFTIAVSWFAFLARGNDTRGLLSSVRSTVIPISFIDMPGNFIQNKELIDEAFESLPTVCPT</sequence>
<dbReference type="AlphaFoldDB" id="A0A1B7KNL3"/>
<reference evidence="2" key="1">
    <citation type="submission" date="2016-05" db="EMBL/GenBank/DDBJ databases">
        <authorList>
            <person name="Wang W."/>
            <person name="Zhu L."/>
        </authorList>
    </citation>
    <scope>NUCLEOTIDE SEQUENCE [LARGE SCALE GENOMIC DNA]</scope>
    <source>
        <strain evidence="2">W-2</strain>
    </source>
</reference>
<gene>
    <name evidence="1" type="ORF">A7K69_12785</name>
</gene>
<accession>A0A1B7KNL3</accession>
<comment type="caution">
    <text evidence="1">The sequence shown here is derived from an EMBL/GenBank/DDBJ whole genome shotgun (WGS) entry which is preliminary data.</text>
</comment>
<dbReference type="RefSeq" id="WP_064552758.1">
    <property type="nucleotide sequence ID" value="NZ_LXMA01000041.1"/>
</dbReference>
<protein>
    <submittedName>
        <fullName evidence="1">Uncharacterized protein</fullName>
    </submittedName>
</protein>
<dbReference type="Proteomes" id="UP000078290">
    <property type="component" value="Unassembled WGS sequence"/>
</dbReference>
<proteinExistence type="predicted"/>
<evidence type="ECO:0000313" key="2">
    <source>
        <dbReference type="Proteomes" id="UP000078290"/>
    </source>
</evidence>
<dbReference type="EMBL" id="LXMA01000041">
    <property type="protein sequence ID" value="OAT71673.1"/>
    <property type="molecule type" value="Genomic_DNA"/>
</dbReference>
<name>A0A1B7KNL3_PARTM</name>
<evidence type="ECO:0000313" key="1">
    <source>
        <dbReference type="EMBL" id="OAT71673.1"/>
    </source>
</evidence>